<dbReference type="Pfam" id="PF11915">
    <property type="entry name" value="DUF3433"/>
    <property type="match status" value="2"/>
</dbReference>
<feature type="transmembrane region" description="Helical" evidence="2">
    <location>
        <begin position="287"/>
        <end position="304"/>
    </location>
</feature>
<dbReference type="PANTHER" id="PTHR37544:SF1">
    <property type="entry name" value="PHOSPHORIBOSYLAMINOIMIDAZOLE-SUCCINOCARBOXAMIDE SYNTHASE"/>
    <property type="match status" value="1"/>
</dbReference>
<feature type="compositionally biased region" description="Low complexity" evidence="1">
    <location>
        <begin position="68"/>
        <end position="98"/>
    </location>
</feature>
<sequence length="1427" mass="152904">MSRCGRTPSPSLFRLDLSVARDDYTSSSSPSGRRSMASEARARANAPRRAGKQTTNGTESYHPYVAESSSPPLTSIKTTTTTITTTNNTTTSSIIKPTMSQGDLVARPYTSHSRSFSTPRPSTFDQSSTSSNSVAESPTRLQVPDIKITSPATSPATSPGKPSTAGPRYSLTPRQTTFPPSVTQRLAVPAVRPLPPAQQHMPPGLRVQRAQPPLASRPPTTPSPDDSRKRDGLIDVVLPYRPFYLQRRVLSSFAVLFAGLLVTVEAVLDLSNKRGGLGSPEHGFRYLWQYGPAFIFTCIAALWARPEHQAKASAPWLRMAKGPASVDRTLMLDYVFMFEPWTIVKASRNRDWLVAAAATVGLTLKLIIVIAVALVSPTFQIVTARGVSLTLHNAFMNDPTGLQNAGALPFFAMAALQTRGLGFPDGTSKQFAFQPFSAVLPGAAELRTNVDGFESDIECEPAVFNLTGVQFVQASDTQLNATVSTPACVMSQTIPSISLLGSTLPTFFMAFQAGMCGNSSLPDAGRVVVMAGAITIDQTTVPAQSGVFNVPIAGIVTKSAALICRPSYFLTRVRVTKNDTQLIKIERNPSAGNRTLDKVHPWDVVQGHFNSYPTDSQILAAMPDVNSRYPGVAAVASDAVMNSVVAMEVHDHGVPPIDTFLKTDNLTQLATAYWRQYTALVARNSMMEATQEKSTGTAVIIGERLNVRPIPAHLLSGLLGFVLILVLAAVALAPARGFLPRNPSTIINMAALLSHSRQLLQCLRGTGAAEISTVREKLLGTKYYTGVEPYEKAEKEAKGYFKILGGAPPLQNAPPEFVQNARWRHPLPLNPWARLAAVVTMIGMMVSLEVVLRISKANSGVTTIKANTDRHFLWTTGTGVVFGLVVLYLAAADCATRCLAPYAKLKEGGSFETTVDVDLLDKSKPMILYDAVKSRNIAVVFTTTALLVASLLATFSGALYSTTPIPSTRPVSLKALDSFVNASSPCPTCTTDTLLASLILDANLTFPSFTFEDLNFNSLQLTEQLDVKDGPGTILATLPAIRSRLACRLYPQSEINTNFTLPDLPTQQLSSQVMKIGIAGEPCVDPSIKSSAVLPPGVSSSSVFGVATPRSATSTQCSDFTYVWGQLADSMPSQVGYISAMGCNETLETVMASVRLTGPSLHVDPTYPPVLQEDTARPVTLNLLALQYGLLANLATGNQLDPFFSSLVSSRFAVPAGSLGDPGLGKSGLVADAIVRQHGILRAQNLNVNSRRRVPDVAAQDVIPAMLESTSVTSLRRLVQDSASTRIIQSVLALLIGLTLVAWLLTPGTDLILPRNPCSIASIAALLADGNVFGFLGRGAEWQATEEMKRSFLDGSHSMGFKMGYERVRRRRGAEDLYGGPKGDGDVVYGINVKRGGGWGGGEDVGLGILARVNRAQRGFVRGWGTM</sequence>
<evidence type="ECO:0000313" key="3">
    <source>
        <dbReference type="EMBL" id="TKW55817.1"/>
    </source>
</evidence>
<protein>
    <submittedName>
        <fullName evidence="3">Uncharacterized protein</fullName>
    </submittedName>
</protein>
<feature type="transmembrane region" description="Helical" evidence="2">
    <location>
        <begin position="872"/>
        <end position="891"/>
    </location>
</feature>
<feature type="compositionally biased region" description="Polar residues" evidence="1">
    <location>
        <begin position="110"/>
        <end position="121"/>
    </location>
</feature>
<keyword evidence="2" id="KW-0812">Transmembrane</keyword>
<feature type="region of interest" description="Disordered" evidence="1">
    <location>
        <begin position="18"/>
        <end position="182"/>
    </location>
</feature>
<feature type="transmembrane region" description="Helical" evidence="2">
    <location>
        <begin position="832"/>
        <end position="852"/>
    </location>
</feature>
<feature type="transmembrane region" description="Helical" evidence="2">
    <location>
        <begin position="249"/>
        <end position="267"/>
    </location>
</feature>
<feature type="transmembrane region" description="Helical" evidence="2">
    <location>
        <begin position="352"/>
        <end position="375"/>
    </location>
</feature>
<feature type="transmembrane region" description="Helical" evidence="2">
    <location>
        <begin position="937"/>
        <end position="960"/>
    </location>
</feature>
<keyword evidence="2" id="KW-0472">Membrane</keyword>
<evidence type="ECO:0000256" key="2">
    <source>
        <dbReference type="SAM" id="Phobius"/>
    </source>
</evidence>
<evidence type="ECO:0000256" key="1">
    <source>
        <dbReference type="SAM" id="MobiDB-lite"/>
    </source>
</evidence>
<keyword evidence="4" id="KW-1185">Reference proteome</keyword>
<feature type="compositionally biased region" description="Low complexity" evidence="1">
    <location>
        <begin position="26"/>
        <end position="48"/>
    </location>
</feature>
<dbReference type="STRING" id="1306861.A0A4U6XKN1"/>
<accession>A0A4U6XKN1</accession>
<dbReference type="EMBL" id="PJEX01000086">
    <property type="protein sequence ID" value="TKW55817.1"/>
    <property type="molecule type" value="Genomic_DNA"/>
</dbReference>
<feature type="compositionally biased region" description="Polar residues" evidence="1">
    <location>
        <begin position="172"/>
        <end position="182"/>
    </location>
</feature>
<dbReference type="PANTHER" id="PTHR37544">
    <property type="entry name" value="SPRAY-RELATED"/>
    <property type="match status" value="1"/>
</dbReference>
<feature type="compositionally biased region" description="Polar residues" evidence="1">
    <location>
        <begin position="150"/>
        <end position="161"/>
    </location>
</feature>
<gene>
    <name evidence="3" type="ORF">CTA1_4248</name>
</gene>
<organism evidence="3 4">
    <name type="scientific">Colletotrichum tanaceti</name>
    <dbReference type="NCBI Taxonomy" id="1306861"/>
    <lineage>
        <taxon>Eukaryota</taxon>
        <taxon>Fungi</taxon>
        <taxon>Dikarya</taxon>
        <taxon>Ascomycota</taxon>
        <taxon>Pezizomycotina</taxon>
        <taxon>Sordariomycetes</taxon>
        <taxon>Hypocreomycetidae</taxon>
        <taxon>Glomerellales</taxon>
        <taxon>Glomerellaceae</taxon>
        <taxon>Colletotrichum</taxon>
        <taxon>Colletotrichum destructivum species complex</taxon>
    </lineage>
</organism>
<name>A0A4U6XKN1_9PEZI</name>
<feature type="transmembrane region" description="Helical" evidence="2">
    <location>
        <begin position="714"/>
        <end position="733"/>
    </location>
</feature>
<dbReference type="InterPro" id="IPR021840">
    <property type="entry name" value="DUF3433"/>
</dbReference>
<reference evidence="3 4" key="1">
    <citation type="journal article" date="2019" name="PLoS ONE">
        <title>Comparative genome analysis indicates high evolutionary potential of pathogenicity genes in Colletotrichum tanaceti.</title>
        <authorList>
            <person name="Lelwala R.V."/>
            <person name="Korhonen P.K."/>
            <person name="Young N.D."/>
            <person name="Scott J.B."/>
            <person name="Ades P.A."/>
            <person name="Gasser R.B."/>
            <person name="Taylor P.W.J."/>
        </authorList>
    </citation>
    <scope>NUCLEOTIDE SEQUENCE [LARGE SCALE GENOMIC DNA]</scope>
    <source>
        <strain evidence="3">BRIP57314</strain>
    </source>
</reference>
<dbReference type="Proteomes" id="UP000310108">
    <property type="component" value="Unassembled WGS sequence"/>
</dbReference>
<feature type="compositionally biased region" description="Low complexity" evidence="1">
    <location>
        <begin position="122"/>
        <end position="133"/>
    </location>
</feature>
<evidence type="ECO:0000313" key="4">
    <source>
        <dbReference type="Proteomes" id="UP000310108"/>
    </source>
</evidence>
<keyword evidence="2" id="KW-1133">Transmembrane helix</keyword>
<proteinExistence type="predicted"/>
<feature type="region of interest" description="Disordered" evidence="1">
    <location>
        <begin position="194"/>
        <end position="230"/>
    </location>
</feature>
<comment type="caution">
    <text evidence="3">The sequence shown here is derived from an EMBL/GenBank/DDBJ whole genome shotgun (WGS) entry which is preliminary data.</text>
</comment>